<comment type="caution">
    <text evidence="3">The sequence shown here is derived from an EMBL/GenBank/DDBJ whole genome shotgun (WGS) entry which is preliminary data.</text>
</comment>
<keyword evidence="1" id="KW-0472">Membrane</keyword>
<feature type="domain" description="DUF7870" evidence="2">
    <location>
        <begin position="203"/>
        <end position="372"/>
    </location>
</feature>
<dbReference type="Proteomes" id="UP001359559">
    <property type="component" value="Unassembled WGS sequence"/>
</dbReference>
<feature type="transmembrane region" description="Helical" evidence="1">
    <location>
        <begin position="33"/>
        <end position="54"/>
    </location>
</feature>
<proteinExistence type="predicted"/>
<dbReference type="InterPro" id="IPR057192">
    <property type="entry name" value="DUF7870"/>
</dbReference>
<keyword evidence="1" id="KW-0812">Transmembrane</keyword>
<keyword evidence="4" id="KW-1185">Reference proteome</keyword>
<evidence type="ECO:0000313" key="3">
    <source>
        <dbReference type="EMBL" id="KAK7319465.1"/>
    </source>
</evidence>
<dbReference type="EMBL" id="JAYKXN010000001">
    <property type="protein sequence ID" value="KAK7319465.1"/>
    <property type="molecule type" value="Genomic_DNA"/>
</dbReference>
<reference evidence="3 4" key="1">
    <citation type="submission" date="2024-01" db="EMBL/GenBank/DDBJ databases">
        <title>The genomes of 5 underutilized Papilionoideae crops provide insights into root nodulation and disease resistance.</title>
        <authorList>
            <person name="Yuan L."/>
        </authorList>
    </citation>
    <scope>NUCLEOTIDE SEQUENCE [LARGE SCALE GENOMIC DNA]</scope>
    <source>
        <strain evidence="3">LY-2023</strain>
        <tissue evidence="3">Leaf</tissue>
    </source>
</reference>
<evidence type="ECO:0000313" key="4">
    <source>
        <dbReference type="Proteomes" id="UP001359559"/>
    </source>
</evidence>
<accession>A0AAN9KKG1</accession>
<dbReference type="PANTHER" id="PTHR33597">
    <property type="entry name" value="OS02G0760400 PROTEIN"/>
    <property type="match status" value="1"/>
</dbReference>
<dbReference type="Pfam" id="PF25276">
    <property type="entry name" value="DUF7870"/>
    <property type="match status" value="1"/>
</dbReference>
<gene>
    <name evidence="3" type="ORF">RJT34_04186</name>
</gene>
<keyword evidence="1" id="KW-1133">Transmembrane helix</keyword>
<evidence type="ECO:0000259" key="2">
    <source>
        <dbReference type="Pfam" id="PF25276"/>
    </source>
</evidence>
<organism evidence="3 4">
    <name type="scientific">Clitoria ternatea</name>
    <name type="common">Butterfly pea</name>
    <dbReference type="NCBI Taxonomy" id="43366"/>
    <lineage>
        <taxon>Eukaryota</taxon>
        <taxon>Viridiplantae</taxon>
        <taxon>Streptophyta</taxon>
        <taxon>Embryophyta</taxon>
        <taxon>Tracheophyta</taxon>
        <taxon>Spermatophyta</taxon>
        <taxon>Magnoliopsida</taxon>
        <taxon>eudicotyledons</taxon>
        <taxon>Gunneridae</taxon>
        <taxon>Pentapetalae</taxon>
        <taxon>rosids</taxon>
        <taxon>fabids</taxon>
        <taxon>Fabales</taxon>
        <taxon>Fabaceae</taxon>
        <taxon>Papilionoideae</taxon>
        <taxon>50 kb inversion clade</taxon>
        <taxon>NPAAA clade</taxon>
        <taxon>indigoferoid/millettioid clade</taxon>
        <taxon>Phaseoleae</taxon>
        <taxon>Clitoria</taxon>
    </lineage>
</organism>
<protein>
    <recommendedName>
        <fullName evidence="2">DUF7870 domain-containing protein</fullName>
    </recommendedName>
</protein>
<sequence>MSELQHLHRACFGLSYETAFLVIRIPDARVLRIVFHSLLLTMAFVVLIFLGSVLKVSVVSGFDDATIASGPIDTKVLNLILHDLKEERLLKRDDKVLIMDPSHGLDMDFDESYDFVFAHSFEDAVLADRVLKIKGIVAFPLSIDPSKSNGGFIKRSNYKVVYLRRHGSIFFASRKIGSVNDMVGSSSKRELLQLKTQAKTSALKGLEDVLLEPPRKNFENSKKNLKIKYLPELMGDSLEGYKRRVFVSVGLREENRVAVEWFEHNYPKKSAKFQIHSLLVAPEDSILPRVDVSTWLPNHVKEEEYVVMKAEAGVVEDMMEKGKIHLVDELFLQCNNEWWHTGKRIKSGRAYWECLALYGRLRDEGLAVHQWWD</sequence>
<name>A0AAN9KKG1_CLITE</name>
<evidence type="ECO:0000256" key="1">
    <source>
        <dbReference type="SAM" id="Phobius"/>
    </source>
</evidence>
<dbReference type="AlphaFoldDB" id="A0AAN9KKG1"/>
<dbReference type="PANTHER" id="PTHR33597:SF22">
    <property type="entry name" value="PROTEIN, PUTATIVE-RELATED"/>
    <property type="match status" value="1"/>
</dbReference>